<reference evidence="1" key="1">
    <citation type="submission" date="2020-07" db="EMBL/GenBank/DDBJ databases">
        <title>Genome sequence and genetic diversity analysis of an under-domesticated orphan crop, white fonio (Digitaria exilis).</title>
        <authorList>
            <person name="Bennetzen J.L."/>
            <person name="Chen S."/>
            <person name="Ma X."/>
            <person name="Wang X."/>
            <person name="Yssel A.E.J."/>
            <person name="Chaluvadi S.R."/>
            <person name="Johnson M."/>
            <person name="Gangashetty P."/>
            <person name="Hamidou F."/>
            <person name="Sanogo M.D."/>
            <person name="Zwaenepoel A."/>
            <person name="Wallace J."/>
            <person name="Van De Peer Y."/>
            <person name="Van Deynze A."/>
        </authorList>
    </citation>
    <scope>NUCLEOTIDE SEQUENCE</scope>
    <source>
        <tissue evidence="1">Leaves</tissue>
    </source>
</reference>
<evidence type="ECO:0000313" key="2">
    <source>
        <dbReference type="Proteomes" id="UP000636709"/>
    </source>
</evidence>
<keyword evidence="2" id="KW-1185">Reference proteome</keyword>
<accession>A0A835EZX5</accession>
<comment type="caution">
    <text evidence="1">The sequence shown here is derived from an EMBL/GenBank/DDBJ whole genome shotgun (WGS) entry which is preliminary data.</text>
</comment>
<evidence type="ECO:0000313" key="1">
    <source>
        <dbReference type="EMBL" id="KAF8724141.1"/>
    </source>
</evidence>
<gene>
    <name evidence="1" type="ORF">HU200_021157</name>
</gene>
<proteinExistence type="predicted"/>
<sequence length="82" mass="9287">MLLAKLLTSSSRIVTPNSPAALPHPIPPPQCFLSSLFHERHHPHGHTTTFLQLLYKPPHAQPLHRTILDQQEEIDIESETIN</sequence>
<name>A0A835EZX5_9POAL</name>
<organism evidence="1 2">
    <name type="scientific">Digitaria exilis</name>
    <dbReference type="NCBI Taxonomy" id="1010633"/>
    <lineage>
        <taxon>Eukaryota</taxon>
        <taxon>Viridiplantae</taxon>
        <taxon>Streptophyta</taxon>
        <taxon>Embryophyta</taxon>
        <taxon>Tracheophyta</taxon>
        <taxon>Spermatophyta</taxon>
        <taxon>Magnoliopsida</taxon>
        <taxon>Liliopsida</taxon>
        <taxon>Poales</taxon>
        <taxon>Poaceae</taxon>
        <taxon>PACMAD clade</taxon>
        <taxon>Panicoideae</taxon>
        <taxon>Panicodae</taxon>
        <taxon>Paniceae</taxon>
        <taxon>Anthephorinae</taxon>
        <taxon>Digitaria</taxon>
    </lineage>
</organism>
<dbReference type="EMBL" id="JACEFO010001663">
    <property type="protein sequence ID" value="KAF8724141.1"/>
    <property type="molecule type" value="Genomic_DNA"/>
</dbReference>
<dbReference type="Proteomes" id="UP000636709">
    <property type="component" value="Unassembled WGS sequence"/>
</dbReference>
<dbReference type="AlphaFoldDB" id="A0A835EZX5"/>
<protein>
    <submittedName>
        <fullName evidence="1">Uncharacterized protein</fullName>
    </submittedName>
</protein>